<dbReference type="Pfam" id="PF11016">
    <property type="entry name" value="DUF2854"/>
    <property type="match status" value="1"/>
</dbReference>
<evidence type="ECO:0000313" key="3">
    <source>
        <dbReference type="Proteomes" id="UP000195402"/>
    </source>
</evidence>
<dbReference type="STRING" id="56857.A0A200R097"/>
<dbReference type="Proteomes" id="UP000195402">
    <property type="component" value="Unassembled WGS sequence"/>
</dbReference>
<dbReference type="EMBL" id="MVGT01000668">
    <property type="protein sequence ID" value="OVA16108.1"/>
    <property type="molecule type" value="Genomic_DNA"/>
</dbReference>
<dbReference type="PANTHER" id="PTHR35551">
    <property type="match status" value="1"/>
</dbReference>
<protein>
    <recommendedName>
        <fullName evidence="4">Acclimation of photosynthesis to environment</fullName>
    </recommendedName>
</protein>
<organism evidence="2 3">
    <name type="scientific">Macleaya cordata</name>
    <name type="common">Five-seeded plume-poppy</name>
    <name type="synonym">Bocconia cordata</name>
    <dbReference type="NCBI Taxonomy" id="56857"/>
    <lineage>
        <taxon>Eukaryota</taxon>
        <taxon>Viridiplantae</taxon>
        <taxon>Streptophyta</taxon>
        <taxon>Embryophyta</taxon>
        <taxon>Tracheophyta</taxon>
        <taxon>Spermatophyta</taxon>
        <taxon>Magnoliopsida</taxon>
        <taxon>Ranunculales</taxon>
        <taxon>Papaveraceae</taxon>
        <taxon>Papaveroideae</taxon>
        <taxon>Macleaya</taxon>
    </lineage>
</organism>
<proteinExistence type="predicted"/>
<feature type="transmembrane region" description="Helical" evidence="1">
    <location>
        <begin position="135"/>
        <end position="153"/>
    </location>
</feature>
<dbReference type="PANTHER" id="PTHR35551:SF1">
    <property type="entry name" value="ACCLIMATION OF PHOTOSYNTHESIS TO ENVIRONMENT"/>
    <property type="match status" value="1"/>
</dbReference>
<gene>
    <name evidence="2" type="ORF">BVC80_8813g8</name>
</gene>
<dbReference type="InterPro" id="IPR021275">
    <property type="entry name" value="DUF2854"/>
</dbReference>
<keyword evidence="1" id="KW-1133">Transmembrane helix</keyword>
<keyword evidence="1" id="KW-0812">Transmembrane</keyword>
<name>A0A200R097_MACCD</name>
<keyword evidence="3" id="KW-1185">Reference proteome</keyword>
<feature type="transmembrane region" description="Helical" evidence="1">
    <location>
        <begin position="107"/>
        <end position="129"/>
    </location>
</feature>
<evidence type="ECO:0000313" key="2">
    <source>
        <dbReference type="EMBL" id="OVA16108.1"/>
    </source>
</evidence>
<dbReference type="InParanoid" id="A0A200R097"/>
<evidence type="ECO:0008006" key="4">
    <source>
        <dbReference type="Google" id="ProtNLM"/>
    </source>
</evidence>
<sequence length="289" mass="31349">MAMKAATTTATLGGGGGGGRTLLSMEIPPAVIPRLPTRSSILRPSPFIIHPSSFSSSARPNQHQLRLLIVNRAVDSTQPSSSPSAVVNSNNKTIVTDNEFTLAKVSFGVIGLGLGVSLLSYGFGAYFNILPGSEWSAIMLTYGFPLAIIGMALKYAELKPVPCITYSDAELLREKCATPILKQVRNDVIRFRYGDEQHLDEALKRIFQYGQGGGIPRRSAPILQKIREEVTEDGKYSLVLVFEAKALELSDFEKRQAKFASFFGPGITAEIGKGENDLYEVYLISNTAA</sequence>
<dbReference type="AlphaFoldDB" id="A0A200R097"/>
<comment type="caution">
    <text evidence="2">The sequence shown here is derived from an EMBL/GenBank/DDBJ whole genome shotgun (WGS) entry which is preliminary data.</text>
</comment>
<reference evidence="2 3" key="1">
    <citation type="journal article" date="2017" name="Mol. Plant">
        <title>The Genome of Medicinal Plant Macleaya cordata Provides New Insights into Benzylisoquinoline Alkaloids Metabolism.</title>
        <authorList>
            <person name="Liu X."/>
            <person name="Liu Y."/>
            <person name="Huang P."/>
            <person name="Ma Y."/>
            <person name="Qing Z."/>
            <person name="Tang Q."/>
            <person name="Cao H."/>
            <person name="Cheng P."/>
            <person name="Zheng Y."/>
            <person name="Yuan Z."/>
            <person name="Zhou Y."/>
            <person name="Liu J."/>
            <person name="Tang Z."/>
            <person name="Zhuo Y."/>
            <person name="Zhang Y."/>
            <person name="Yu L."/>
            <person name="Huang J."/>
            <person name="Yang P."/>
            <person name="Peng Q."/>
            <person name="Zhang J."/>
            <person name="Jiang W."/>
            <person name="Zhang Z."/>
            <person name="Lin K."/>
            <person name="Ro D.K."/>
            <person name="Chen X."/>
            <person name="Xiong X."/>
            <person name="Shang Y."/>
            <person name="Huang S."/>
            <person name="Zeng J."/>
        </authorList>
    </citation>
    <scope>NUCLEOTIDE SEQUENCE [LARGE SCALE GENOMIC DNA]</scope>
    <source>
        <strain evidence="3">cv. BLH2017</strain>
        <tissue evidence="2">Root</tissue>
    </source>
</reference>
<dbReference type="OMA" id="TRWRYGQ"/>
<evidence type="ECO:0000256" key="1">
    <source>
        <dbReference type="SAM" id="Phobius"/>
    </source>
</evidence>
<keyword evidence="1" id="KW-0472">Membrane</keyword>
<accession>A0A200R097</accession>
<dbReference type="OrthoDB" id="1882189at2759"/>